<feature type="region of interest" description="Disordered" evidence="1">
    <location>
        <begin position="611"/>
        <end position="707"/>
    </location>
</feature>
<feature type="compositionally biased region" description="Basic and acidic residues" evidence="1">
    <location>
        <begin position="363"/>
        <end position="373"/>
    </location>
</feature>
<keyword evidence="3" id="KW-1185">Reference proteome</keyword>
<dbReference type="AlphaFoldDB" id="A0A067TRF5"/>
<reference evidence="3" key="1">
    <citation type="journal article" date="2014" name="Proc. Natl. Acad. Sci. U.S.A.">
        <title>Extensive sampling of basidiomycete genomes demonstrates inadequacy of the white-rot/brown-rot paradigm for wood decay fungi.</title>
        <authorList>
            <person name="Riley R."/>
            <person name="Salamov A.A."/>
            <person name="Brown D.W."/>
            <person name="Nagy L.G."/>
            <person name="Floudas D."/>
            <person name="Held B.W."/>
            <person name="Levasseur A."/>
            <person name="Lombard V."/>
            <person name="Morin E."/>
            <person name="Otillar R."/>
            <person name="Lindquist E.A."/>
            <person name="Sun H."/>
            <person name="LaButti K.M."/>
            <person name="Schmutz J."/>
            <person name="Jabbour D."/>
            <person name="Luo H."/>
            <person name="Baker S.E."/>
            <person name="Pisabarro A.G."/>
            <person name="Walton J.D."/>
            <person name="Blanchette R.A."/>
            <person name="Henrissat B."/>
            <person name="Martin F."/>
            <person name="Cullen D."/>
            <person name="Hibbett D.S."/>
            <person name="Grigoriev I.V."/>
        </authorList>
    </citation>
    <scope>NUCLEOTIDE SEQUENCE [LARGE SCALE GENOMIC DNA]</scope>
    <source>
        <strain evidence="3">CBS 339.88</strain>
    </source>
</reference>
<dbReference type="Proteomes" id="UP000027222">
    <property type="component" value="Unassembled WGS sequence"/>
</dbReference>
<evidence type="ECO:0000313" key="2">
    <source>
        <dbReference type="EMBL" id="KDR85776.1"/>
    </source>
</evidence>
<accession>A0A067TRF5</accession>
<protein>
    <submittedName>
        <fullName evidence="2">Uncharacterized protein</fullName>
    </submittedName>
</protein>
<feature type="compositionally biased region" description="Polar residues" evidence="1">
    <location>
        <begin position="674"/>
        <end position="683"/>
    </location>
</feature>
<sequence length="762" mass="83977">MEDFPMDEEDPSLPLSPSLASDFNELYTVNPPSPILTPSQVAFTWSSGEIPVLLYDEAYAEGGMSISDIASPTGSTRTVAVGGRRDSSVSVSTAVGLRSGFRLSLNGLGLDRAILKSSTVPRSVRSSRVDSALLGLESSDSSNTITSVGTFGPKRKTLIIKPHELESEISTLVPVPQSPPPAPPALPVTPGKRVSLVDGEFAIQRRRSGSVVQVVSPTILGNIERSCQEVVKNDAAHGLEHQGHPQSGKLSIAGGQECEFDVSDIGLLTPKKPLPTNISWISSRDWDSNQYKEFVAREDLARRLSVPYTPDFNEDVTVTPPRRTPVRPRVLENRDLNVIVETPRASQFPPSLHESPRPQEAPTEDKSNLEGHHSQRPRHVHHDDHSWLKGVTVQFLIDQEGFRAAQPSFKFTGVARLRSAQSSRAPGTVMAQFRPVTRQAFHFHYAPFETPPILRRVTVDFDESHDYLSKQAHLTLKANGVYVLHGHEMLFAGHETDSSKLHWQFEYLVDDRRIEGSGRIIEGEKILTPLNFSCSPFLVLPKQGKRNTIMHVFRKGVATKLISEKLQPPGATPPIPTKAGNTGGVVNCAEADGHISHFFSSKAHAWNFHKRGQSHAAPTAVDAPSSSNHRANQSHSHWPTISNRHLGEEHSRTEFQSVRRRRASSTGEHHRPSNKLNCNTSIHSGRPRDISTADPHMFTPPNRKPNRHIIPPAKLAELLDTPTSPTELTAQSATPPRISAAFVPLTPRPRHTSHIRDPSRTR</sequence>
<organism evidence="2 3">
    <name type="scientific">Galerina marginata (strain CBS 339.88)</name>
    <dbReference type="NCBI Taxonomy" id="685588"/>
    <lineage>
        <taxon>Eukaryota</taxon>
        <taxon>Fungi</taxon>
        <taxon>Dikarya</taxon>
        <taxon>Basidiomycota</taxon>
        <taxon>Agaricomycotina</taxon>
        <taxon>Agaricomycetes</taxon>
        <taxon>Agaricomycetidae</taxon>
        <taxon>Agaricales</taxon>
        <taxon>Agaricineae</taxon>
        <taxon>Strophariaceae</taxon>
        <taxon>Galerina</taxon>
    </lineage>
</organism>
<proteinExistence type="predicted"/>
<dbReference type="OrthoDB" id="3269398at2759"/>
<evidence type="ECO:0000256" key="1">
    <source>
        <dbReference type="SAM" id="MobiDB-lite"/>
    </source>
</evidence>
<evidence type="ECO:0000313" key="3">
    <source>
        <dbReference type="Proteomes" id="UP000027222"/>
    </source>
</evidence>
<dbReference type="HOGENOM" id="CLU_366022_0_0_1"/>
<name>A0A067TRF5_GALM3</name>
<gene>
    <name evidence="2" type="ORF">GALMADRAFT_132430</name>
</gene>
<dbReference type="EMBL" id="KL142367">
    <property type="protein sequence ID" value="KDR85776.1"/>
    <property type="molecule type" value="Genomic_DNA"/>
</dbReference>
<feature type="compositionally biased region" description="Polar residues" evidence="1">
    <location>
        <begin position="725"/>
        <end position="734"/>
    </location>
</feature>
<feature type="region of interest" description="Disordered" evidence="1">
    <location>
        <begin position="725"/>
        <end position="762"/>
    </location>
</feature>
<feature type="region of interest" description="Disordered" evidence="1">
    <location>
        <begin position="338"/>
        <end position="383"/>
    </location>
</feature>
<feature type="compositionally biased region" description="Polar residues" evidence="1">
    <location>
        <begin position="624"/>
        <end position="643"/>
    </location>
</feature>